<dbReference type="Gene3D" id="3.40.50.2000">
    <property type="entry name" value="Glycogen Phosphorylase B"/>
    <property type="match status" value="2"/>
</dbReference>
<organism evidence="2">
    <name type="scientific">Moorena producens (strain JHB)</name>
    <dbReference type="NCBI Taxonomy" id="1454205"/>
    <lineage>
        <taxon>Bacteria</taxon>
        <taxon>Bacillati</taxon>
        <taxon>Cyanobacteriota</taxon>
        <taxon>Cyanophyceae</taxon>
        <taxon>Coleofasciculales</taxon>
        <taxon>Coleofasciculaceae</taxon>
        <taxon>Moorena</taxon>
    </lineage>
</organism>
<dbReference type="Pfam" id="PF13692">
    <property type="entry name" value="Glyco_trans_1_4"/>
    <property type="match status" value="1"/>
</dbReference>
<dbReference type="AlphaFoldDB" id="A0A1D9GAK4"/>
<accession>A0A1D9GAK4</accession>
<evidence type="ECO:0000256" key="1">
    <source>
        <dbReference type="ARBA" id="ARBA00022679"/>
    </source>
</evidence>
<dbReference type="EC" id="2.4.-.-" evidence="2"/>
<dbReference type="PANTHER" id="PTHR46401:SF2">
    <property type="entry name" value="GLYCOSYLTRANSFERASE WBBK-RELATED"/>
    <property type="match status" value="1"/>
</dbReference>
<keyword evidence="1 2" id="KW-0808">Transferase</keyword>
<dbReference type="GO" id="GO:0009103">
    <property type="term" value="P:lipopolysaccharide biosynthetic process"/>
    <property type="evidence" value="ECO:0007669"/>
    <property type="project" value="TreeGrafter"/>
</dbReference>
<dbReference type="SUPFAM" id="SSF53756">
    <property type="entry name" value="UDP-Glycosyltransferase/glycogen phosphorylase"/>
    <property type="match status" value="1"/>
</dbReference>
<evidence type="ECO:0000313" key="2">
    <source>
        <dbReference type="EMBL" id="AOY84564.2"/>
    </source>
</evidence>
<dbReference type="GO" id="GO:0016757">
    <property type="term" value="F:glycosyltransferase activity"/>
    <property type="evidence" value="ECO:0007669"/>
    <property type="project" value="UniProtKB-KW"/>
</dbReference>
<keyword evidence="2" id="KW-0328">Glycosyltransferase</keyword>
<dbReference type="Proteomes" id="UP000176944">
    <property type="component" value="Chromosome"/>
</dbReference>
<reference evidence="2" key="1">
    <citation type="journal article" date="2017" name="Proc. Natl. Acad. Sci. U.S.A.">
        <title>Comparative genomics uncovers the prolific and distinctive metabolic potential of the cyanobacterial genus Moorea.</title>
        <authorList>
            <person name="Leao T."/>
            <person name="Castelao G."/>
            <person name="Korobeynikov A."/>
            <person name="Monroe E.A."/>
            <person name="Podell S."/>
            <person name="Glukhov E."/>
            <person name="Allen E.E."/>
            <person name="Gerwick W.H."/>
            <person name="Gerwick L."/>
        </authorList>
    </citation>
    <scope>NUCLEOTIDE SEQUENCE</scope>
    <source>
        <strain evidence="2">JHB</strain>
    </source>
</reference>
<protein>
    <submittedName>
        <fullName evidence="2">Glycosyltransferase</fullName>
        <ecNumber evidence="2">2.4.-.-</ecNumber>
    </submittedName>
</protein>
<sequence>MAVDTLTGTGFQGLRSSVQVTAALKLTKAQWSRCNMKILAQPAFKDLDKNPYTWLVYTHLASLGVDVHEFYPKKLLINDYAIWHRHWPERNLNEPNFFRAIAKTLALLLLMILARWRGTKIVWTVHNLASHEQLYPQLEAWFWKAFTSQLDGYINLSKTGMKAAQERFPQLKKIPGFVVPHGHYRGQYRNQVSSQEARHYLGIPTSAKVLLLFGKIRPYKNAPQLMRVFRQLFDSEAILYIVGSPEFPELAAEIERESALDQRVRINLNFIPQDHMQWYFSAADLVILPYREILNSGSAFLALSFNRPILVPKIGALPEVQEQVGEEWVYTYTGEITDYDIEKALDWALNTPRPEQAPLDAFDWQELANKTINAYNEIASYSRKRMNKS</sequence>
<proteinExistence type="predicted"/>
<reference evidence="2" key="2">
    <citation type="submission" date="2022-10" db="EMBL/GenBank/DDBJ databases">
        <authorList>
            <person name="Ngo T.-E."/>
        </authorList>
    </citation>
    <scope>NUCLEOTIDE SEQUENCE</scope>
    <source>
        <strain evidence="2">JHB</strain>
    </source>
</reference>
<gene>
    <name evidence="2" type="ORF">BJP36_07940</name>
</gene>
<name>A0A1D9GAK4_MOOP1</name>
<dbReference type="PANTHER" id="PTHR46401">
    <property type="entry name" value="GLYCOSYLTRANSFERASE WBBK-RELATED"/>
    <property type="match status" value="1"/>
</dbReference>
<dbReference type="EMBL" id="CP017708">
    <property type="protein sequence ID" value="AOY84564.2"/>
    <property type="molecule type" value="Genomic_DNA"/>
</dbReference>